<organism evidence="2 3">
    <name type="scientific">Gilliamella bombicola</name>
    <dbReference type="NCBI Taxonomy" id="1798182"/>
    <lineage>
        <taxon>Bacteria</taxon>
        <taxon>Pseudomonadati</taxon>
        <taxon>Pseudomonadota</taxon>
        <taxon>Gammaproteobacteria</taxon>
        <taxon>Orbales</taxon>
        <taxon>Orbaceae</taxon>
        <taxon>Gilliamella</taxon>
    </lineage>
</organism>
<evidence type="ECO:0000313" key="2">
    <source>
        <dbReference type="EMBL" id="SCC14737.1"/>
    </source>
</evidence>
<gene>
    <name evidence="2" type="ORF">GA0061081_10757</name>
</gene>
<dbReference type="AlphaFoldDB" id="A0A1C4C6H9"/>
<dbReference type="InterPro" id="IPR005586">
    <property type="entry name" value="ABC_trans_aux"/>
</dbReference>
<dbReference type="SUPFAM" id="SSF159594">
    <property type="entry name" value="XCC0632-like"/>
    <property type="match status" value="1"/>
</dbReference>
<dbReference type="Pfam" id="PF03886">
    <property type="entry name" value="ABC_trans_aux"/>
    <property type="match status" value="1"/>
</dbReference>
<dbReference type="Gene3D" id="3.40.50.10610">
    <property type="entry name" value="ABC-type transport auxiliary lipoprotein component"/>
    <property type="match status" value="1"/>
</dbReference>
<evidence type="ECO:0000313" key="3">
    <source>
        <dbReference type="Proteomes" id="UP000199670"/>
    </source>
</evidence>
<dbReference type="PROSITE" id="PS51257">
    <property type="entry name" value="PROKAR_LIPOPROTEIN"/>
    <property type="match status" value="1"/>
</dbReference>
<accession>A0A1C4C6H9</accession>
<name>A0A1C4C6H9_9GAMM</name>
<dbReference type="OrthoDB" id="5600407at2"/>
<dbReference type="EMBL" id="FMAQ01000007">
    <property type="protein sequence ID" value="SCC14737.1"/>
    <property type="molecule type" value="Genomic_DNA"/>
</dbReference>
<dbReference type="STRING" id="1798182.GA0061081_10757"/>
<dbReference type="Proteomes" id="UP000199670">
    <property type="component" value="Unassembled WGS sequence"/>
</dbReference>
<proteinExistence type="predicted"/>
<evidence type="ECO:0000259" key="1">
    <source>
        <dbReference type="Pfam" id="PF03886"/>
    </source>
</evidence>
<keyword evidence="3" id="KW-1185">Reference proteome</keyword>
<protein>
    <recommendedName>
        <fullName evidence="1">ABC-type transport auxiliary lipoprotein component domain-containing protein</fullName>
    </recommendedName>
</protein>
<reference evidence="3" key="1">
    <citation type="submission" date="2016-08" db="EMBL/GenBank/DDBJ databases">
        <authorList>
            <person name="Varghese N."/>
            <person name="Submissions Spin"/>
        </authorList>
    </citation>
    <scope>NUCLEOTIDE SEQUENCE [LARGE SCALE GENOMIC DNA]</scope>
    <source>
        <strain evidence="3">R-53248</strain>
    </source>
</reference>
<sequence length="194" mass="21909">MNRIYKKLLIAIFIPLFTILVGCSASNPSKSYFQLTSNLQIPVSQNMKTTNQFIWIESIDVASFLNKPGIVLQTDNIKYETATNHLWISTLSQQLQDRLTQDLTAMLPNYLVSSKSITTPTITVKLFIDGFYGSYTGDAVIKGRWVVTDNKNNIETKPFERHVPLATNGYDALVKALSKGWQDEELDFANSIKH</sequence>
<feature type="domain" description="ABC-type transport auxiliary lipoprotein component" evidence="1">
    <location>
        <begin position="40"/>
        <end position="182"/>
    </location>
</feature>
<dbReference type="RefSeq" id="WP_091349066.1">
    <property type="nucleotide sequence ID" value="NZ_FMAQ01000007.1"/>
</dbReference>